<evidence type="ECO:0000313" key="3">
    <source>
        <dbReference type="EMBL" id="WLQ56669.1"/>
    </source>
</evidence>
<feature type="region of interest" description="Disordered" evidence="1">
    <location>
        <begin position="24"/>
        <end position="77"/>
    </location>
</feature>
<evidence type="ECO:0000313" key="4">
    <source>
        <dbReference type="Proteomes" id="UP001235744"/>
    </source>
</evidence>
<gene>
    <name evidence="3" type="ORF">P8A19_14985</name>
</gene>
<organism evidence="3 4">
    <name type="scientific">Streptomyces poriferorum</name>
    <dbReference type="NCBI Taxonomy" id="2798799"/>
    <lineage>
        <taxon>Bacteria</taxon>
        <taxon>Bacillati</taxon>
        <taxon>Actinomycetota</taxon>
        <taxon>Actinomycetes</taxon>
        <taxon>Kitasatosporales</taxon>
        <taxon>Streptomycetaceae</taxon>
        <taxon>Streptomyces</taxon>
    </lineage>
</organism>
<feature type="signal peptide" evidence="2">
    <location>
        <begin position="1"/>
        <end position="23"/>
    </location>
</feature>
<proteinExistence type="predicted"/>
<sequence>MTRVFRTAAMAATTAVLCLAASACGPDGEKSEQDGGKAAGATAKPSGAASSTAGDPAASDSAPAPTSTPTSSGEVLDRAGLAKVALTTGEVANYEVTPMQGGEESGTERSENKDCEPLVAVINGAPQPTPAATVFRTVMDKSEEGKDDQTVVTEILTSHPKDTAQQLMRGVRDAVRACAGGFRTSSEDGPSTYTEVKQLPLPPAGQESIAYQVTGSIEGDKVPLVFQLVRTGSTVVTFYVAEFITAKTPQLPAELVAAQAAKLP</sequence>
<keyword evidence="2" id="KW-0732">Signal</keyword>
<dbReference type="RefSeq" id="WP_306071521.1">
    <property type="nucleotide sequence ID" value="NZ_CP120988.1"/>
</dbReference>
<feature type="compositionally biased region" description="Low complexity" evidence="1">
    <location>
        <begin position="39"/>
        <end position="73"/>
    </location>
</feature>
<dbReference type="Proteomes" id="UP001235744">
    <property type="component" value="Chromosome"/>
</dbReference>
<evidence type="ECO:0008006" key="5">
    <source>
        <dbReference type="Google" id="ProtNLM"/>
    </source>
</evidence>
<name>A0ABY9IQR4_9ACTN</name>
<reference evidence="3 4" key="1">
    <citation type="submission" date="2023-03" db="EMBL/GenBank/DDBJ databases">
        <title>Isolation and description of six Streptomyces strains from soil environments, able to metabolize different microbial glucans.</title>
        <authorList>
            <person name="Widen T."/>
            <person name="Larsbrink J."/>
        </authorList>
    </citation>
    <scope>NUCLEOTIDE SEQUENCE [LARGE SCALE GENOMIC DNA]</scope>
    <source>
        <strain evidence="3 4">Alt2</strain>
    </source>
</reference>
<dbReference type="EMBL" id="CP120988">
    <property type="protein sequence ID" value="WLQ56669.1"/>
    <property type="molecule type" value="Genomic_DNA"/>
</dbReference>
<feature type="chain" id="PRO_5045387642" description="Lipoprotein" evidence="2">
    <location>
        <begin position="24"/>
        <end position="264"/>
    </location>
</feature>
<accession>A0ABY9IQR4</accession>
<evidence type="ECO:0000256" key="2">
    <source>
        <dbReference type="SAM" id="SignalP"/>
    </source>
</evidence>
<evidence type="ECO:0000256" key="1">
    <source>
        <dbReference type="SAM" id="MobiDB-lite"/>
    </source>
</evidence>
<keyword evidence="4" id="KW-1185">Reference proteome</keyword>
<dbReference type="PROSITE" id="PS51257">
    <property type="entry name" value="PROKAR_LIPOPROTEIN"/>
    <property type="match status" value="1"/>
</dbReference>
<protein>
    <recommendedName>
        <fullName evidence="5">Lipoprotein</fullName>
    </recommendedName>
</protein>